<keyword evidence="7" id="KW-1185">Reference proteome</keyword>
<reference evidence="6 7" key="1">
    <citation type="submission" date="2017-12" db="EMBL/GenBank/DDBJ databases">
        <title>Comparative genomics of Botrytis spp.</title>
        <authorList>
            <person name="Valero-Jimenez C.A."/>
            <person name="Tapia P."/>
            <person name="Veloso J."/>
            <person name="Silva-Moreno E."/>
            <person name="Staats M."/>
            <person name="Valdes J.H."/>
            <person name="Van Kan J.A.L."/>
        </authorList>
    </citation>
    <scope>NUCLEOTIDE SEQUENCE [LARGE SCALE GENOMIC DNA]</scope>
    <source>
        <strain evidence="6 7">MUCL2120</strain>
    </source>
</reference>
<evidence type="ECO:0000256" key="4">
    <source>
        <dbReference type="SAM" id="MobiDB-lite"/>
    </source>
</evidence>
<feature type="region of interest" description="Disordered" evidence="4">
    <location>
        <begin position="44"/>
        <end position="96"/>
    </location>
</feature>
<dbReference type="InterPro" id="IPR023584">
    <property type="entry name" value="Ribosome_recyc_fac_dom"/>
</dbReference>
<dbReference type="PANTHER" id="PTHR20982">
    <property type="entry name" value="RIBOSOME RECYCLING FACTOR"/>
    <property type="match status" value="1"/>
</dbReference>
<dbReference type="OrthoDB" id="407355at2759"/>
<comment type="similarity">
    <text evidence="1">Belongs to the RRF family.</text>
</comment>
<comment type="caution">
    <text evidence="6">The sequence shown here is derived from an EMBL/GenBank/DDBJ whole genome shotgun (WGS) entry which is preliminary data.</text>
</comment>
<dbReference type="GO" id="GO:0006412">
    <property type="term" value="P:translation"/>
    <property type="evidence" value="ECO:0007669"/>
    <property type="project" value="UniProtKB-KW"/>
</dbReference>
<sequence>MPPRISLRSAQALRRNLLSSNSQNTSISEIRPLQFNLPTRYQNTPHYRSLSSSSSLQFQSTPTLLKKKDKGSKNSSFESESSSSTSSSAATEDNDPFDFSTLQAGIDKSLEKLKTDLGKLRTGGRFNPEVLEGLRVKLGKGAKESFRLGDLAQVLPKGGRSVLVLVGEKDHIKPILSTIQSSTLSLQPTPDPHNPLALNIPIPPPTKESRDAALQAASKAGEIASNGVRNARGAMQKKLRAMEVKKTVRPDDSKKAHKEMEKVVEKGNGEVKKIVDAARKGMEQA</sequence>
<dbReference type="AlphaFoldDB" id="A0A4Z1IX86"/>
<dbReference type="Pfam" id="PF01765">
    <property type="entry name" value="RRF"/>
    <property type="match status" value="1"/>
</dbReference>
<dbReference type="InterPro" id="IPR002661">
    <property type="entry name" value="Ribosome_recyc_fac"/>
</dbReference>
<gene>
    <name evidence="6" type="ORF">BOTNAR_0069g00290</name>
</gene>
<dbReference type="InterPro" id="IPR036191">
    <property type="entry name" value="RRF_sf"/>
</dbReference>
<protein>
    <recommendedName>
        <fullName evidence="5">Ribosome recycling factor domain-containing protein</fullName>
    </recommendedName>
</protein>
<evidence type="ECO:0000313" key="6">
    <source>
        <dbReference type="EMBL" id="TGO66079.1"/>
    </source>
</evidence>
<dbReference type="GO" id="GO:0005739">
    <property type="term" value="C:mitochondrion"/>
    <property type="evidence" value="ECO:0007669"/>
    <property type="project" value="TreeGrafter"/>
</dbReference>
<dbReference type="SUPFAM" id="SSF55194">
    <property type="entry name" value="Ribosome recycling factor, RRF"/>
    <property type="match status" value="1"/>
</dbReference>
<dbReference type="Gene3D" id="1.10.132.20">
    <property type="entry name" value="Ribosome-recycling factor"/>
    <property type="match status" value="1"/>
</dbReference>
<feature type="compositionally biased region" description="Low complexity" evidence="4">
    <location>
        <begin position="75"/>
        <end position="91"/>
    </location>
</feature>
<dbReference type="FunFam" id="3.30.1360.40:FF:000020">
    <property type="entry name" value="Similar to ribosome recycling factor"/>
    <property type="match status" value="1"/>
</dbReference>
<accession>A0A4Z1IX86</accession>
<keyword evidence="2" id="KW-0648">Protein biosynthesis</keyword>
<dbReference type="Proteomes" id="UP000297452">
    <property type="component" value="Unassembled WGS sequence"/>
</dbReference>
<proteinExistence type="inferred from homology"/>
<organism evidence="6 7">
    <name type="scientific">Botryotinia narcissicola</name>
    <dbReference type="NCBI Taxonomy" id="278944"/>
    <lineage>
        <taxon>Eukaryota</taxon>
        <taxon>Fungi</taxon>
        <taxon>Dikarya</taxon>
        <taxon>Ascomycota</taxon>
        <taxon>Pezizomycotina</taxon>
        <taxon>Leotiomycetes</taxon>
        <taxon>Helotiales</taxon>
        <taxon>Sclerotiniaceae</taxon>
        <taxon>Botryotinia</taxon>
    </lineage>
</organism>
<dbReference type="Gene3D" id="3.30.1360.40">
    <property type="match status" value="1"/>
</dbReference>
<dbReference type="STRING" id="278944.A0A4Z1IX86"/>
<evidence type="ECO:0000313" key="7">
    <source>
        <dbReference type="Proteomes" id="UP000297452"/>
    </source>
</evidence>
<dbReference type="GO" id="GO:0043023">
    <property type="term" value="F:ribosomal large subunit binding"/>
    <property type="evidence" value="ECO:0007669"/>
    <property type="project" value="TreeGrafter"/>
</dbReference>
<dbReference type="PANTHER" id="PTHR20982:SF3">
    <property type="entry name" value="MITOCHONDRIAL RIBOSOME RECYCLING FACTOR PSEUDO 1"/>
    <property type="match status" value="1"/>
</dbReference>
<comment type="function">
    <text evidence="3">Necessary for protein synthesis in mitochondria. Functions as a ribosome recycling factor in mitochondria.</text>
</comment>
<evidence type="ECO:0000256" key="1">
    <source>
        <dbReference type="ARBA" id="ARBA00005912"/>
    </source>
</evidence>
<dbReference type="EMBL" id="PQXJ01000069">
    <property type="protein sequence ID" value="TGO66079.1"/>
    <property type="molecule type" value="Genomic_DNA"/>
</dbReference>
<feature type="compositionally biased region" description="Low complexity" evidence="4">
    <location>
        <begin position="49"/>
        <end position="60"/>
    </location>
</feature>
<evidence type="ECO:0000256" key="3">
    <source>
        <dbReference type="ARBA" id="ARBA00024909"/>
    </source>
</evidence>
<feature type="domain" description="Ribosome recycling factor" evidence="5">
    <location>
        <begin position="113"/>
        <end position="280"/>
    </location>
</feature>
<name>A0A4Z1IX86_9HELO</name>
<evidence type="ECO:0000259" key="5">
    <source>
        <dbReference type="Pfam" id="PF01765"/>
    </source>
</evidence>
<evidence type="ECO:0000256" key="2">
    <source>
        <dbReference type="ARBA" id="ARBA00022917"/>
    </source>
</evidence>